<dbReference type="InterPro" id="IPR025711">
    <property type="entry name" value="PepSY"/>
</dbReference>
<dbReference type="PANTHER" id="PTHR34219">
    <property type="entry name" value="IRON-REGULATED INNER MEMBRANE PROTEIN-RELATED"/>
    <property type="match status" value="1"/>
</dbReference>
<feature type="region of interest" description="Disordered" evidence="1">
    <location>
        <begin position="1"/>
        <end position="36"/>
    </location>
</feature>
<comment type="caution">
    <text evidence="4">The sequence shown here is derived from an EMBL/GenBank/DDBJ whole genome shotgun (WGS) entry which is preliminary data.</text>
</comment>
<evidence type="ECO:0000256" key="2">
    <source>
        <dbReference type="SAM" id="Phobius"/>
    </source>
</evidence>
<feature type="transmembrane region" description="Helical" evidence="2">
    <location>
        <begin position="49"/>
        <end position="71"/>
    </location>
</feature>
<name>A0ABS7QSE5_9ACTN</name>
<evidence type="ECO:0000259" key="3">
    <source>
        <dbReference type="Pfam" id="PF03413"/>
    </source>
</evidence>
<organism evidence="4 5">
    <name type="scientific">Streptantibioticus parmotrematis</name>
    <dbReference type="NCBI Taxonomy" id="2873249"/>
    <lineage>
        <taxon>Bacteria</taxon>
        <taxon>Bacillati</taxon>
        <taxon>Actinomycetota</taxon>
        <taxon>Actinomycetes</taxon>
        <taxon>Kitasatosporales</taxon>
        <taxon>Streptomycetaceae</taxon>
        <taxon>Streptantibioticus</taxon>
    </lineage>
</organism>
<dbReference type="PANTHER" id="PTHR34219:SF1">
    <property type="entry name" value="PEPSY DOMAIN-CONTAINING PROTEIN"/>
    <property type="match status" value="1"/>
</dbReference>
<protein>
    <submittedName>
        <fullName evidence="4">PepSY domain-containing protein</fullName>
    </submittedName>
</protein>
<evidence type="ECO:0000313" key="5">
    <source>
        <dbReference type="Proteomes" id="UP001198565"/>
    </source>
</evidence>
<accession>A0ABS7QSE5</accession>
<dbReference type="InterPro" id="IPR005625">
    <property type="entry name" value="PepSY-ass_TM"/>
</dbReference>
<keyword evidence="2" id="KW-0472">Membrane</keyword>
<sequence length="479" mass="50868">MALGDTTLETERREPEGTLDPASGPAAAGRESAAPPGGWAAVRPLLIRLHFYVGILIGPFLLVAATTGLIYTTSPQLEQALYRHELHVTAPASAHAVPLAAQVAAGEKAVPGGTLQSVSPATGPTDTTRVLLAAKGVPQGYSRTAFVNPYTGKVLGVLTTDGQWLPVRAWLDTLHRTLHLGTFGRNYSELAASWLWVEVLGGLALWLGARRRRDRVRRTLLPRLRGAGRGRLLSWHAVVGLWLSLGLLGLSATGLTWSDHAGANIDKFRSQLSGGTPSVSTALPQTPHSGSGGIGIDAVVRSAHDAGLSGILVVAPPTTAGTAWVVKENTRHWPERQDSVAVDPANGKVTAKLRFADYPLLAKLTRWGIDAHMGLLFGLANQIALALLALGLITMILMGYRMWWLRRPTRSGAAAFGRAPARGAWRRVPGRVLAPAVLVVAVLGYYLPLLGIPLLVFLATDLVVGAAVRRRATTAEVAR</sequence>
<keyword evidence="5" id="KW-1185">Reference proteome</keyword>
<dbReference type="EMBL" id="JAINVZ010000008">
    <property type="protein sequence ID" value="MBY8886118.1"/>
    <property type="molecule type" value="Genomic_DNA"/>
</dbReference>
<keyword evidence="2" id="KW-1133">Transmembrane helix</keyword>
<feature type="transmembrane region" description="Helical" evidence="2">
    <location>
        <begin position="191"/>
        <end position="209"/>
    </location>
</feature>
<keyword evidence="2" id="KW-0812">Transmembrane</keyword>
<reference evidence="4 5" key="1">
    <citation type="submission" date="2021-08" db="EMBL/GenBank/DDBJ databases">
        <title>Streptomyces sp. PTM05 isolated from lichen.</title>
        <authorList>
            <person name="Somphong A."/>
            <person name="Phongsopitanun W."/>
            <person name="Tanasupawat S."/>
        </authorList>
    </citation>
    <scope>NUCLEOTIDE SEQUENCE [LARGE SCALE GENOMIC DNA]</scope>
    <source>
        <strain evidence="4 5">Ptm05</strain>
    </source>
</reference>
<feature type="transmembrane region" description="Helical" evidence="2">
    <location>
        <begin position="230"/>
        <end position="250"/>
    </location>
</feature>
<dbReference type="RefSeq" id="WP_222977997.1">
    <property type="nucleotide sequence ID" value="NZ_JAINVZ010000008.1"/>
</dbReference>
<feature type="transmembrane region" description="Helical" evidence="2">
    <location>
        <begin position="375"/>
        <end position="400"/>
    </location>
</feature>
<evidence type="ECO:0000256" key="1">
    <source>
        <dbReference type="SAM" id="MobiDB-lite"/>
    </source>
</evidence>
<feature type="domain" description="PepSY" evidence="3">
    <location>
        <begin position="97"/>
        <end position="157"/>
    </location>
</feature>
<gene>
    <name evidence="4" type="ORF">K7472_14795</name>
</gene>
<dbReference type="Pfam" id="PF03929">
    <property type="entry name" value="PepSY_TM"/>
    <property type="match status" value="1"/>
</dbReference>
<evidence type="ECO:0000313" key="4">
    <source>
        <dbReference type="EMBL" id="MBY8886118.1"/>
    </source>
</evidence>
<dbReference type="Pfam" id="PF03413">
    <property type="entry name" value="PepSY"/>
    <property type="match status" value="1"/>
</dbReference>
<dbReference type="Proteomes" id="UP001198565">
    <property type="component" value="Unassembled WGS sequence"/>
</dbReference>
<proteinExistence type="predicted"/>